<feature type="domain" description="Zinc finger protein 750-like zinc finger" evidence="2">
    <location>
        <begin position="18"/>
        <end position="68"/>
    </location>
</feature>
<comment type="caution">
    <text evidence="3">The sequence shown here is derived from an EMBL/GenBank/DDBJ whole genome shotgun (WGS) entry which is preliminary data.</text>
</comment>
<dbReference type="AlphaFoldDB" id="A0A401PA96"/>
<evidence type="ECO:0000256" key="1">
    <source>
        <dbReference type="SAM" id="MobiDB-lite"/>
    </source>
</evidence>
<dbReference type="OMA" id="WKPGMGG"/>
<dbReference type="InterPro" id="IPR039064">
    <property type="entry name" value="ZNF750_Znf"/>
</dbReference>
<dbReference type="STRING" id="75743.A0A401PA96"/>
<dbReference type="Proteomes" id="UP000288216">
    <property type="component" value="Unassembled WGS sequence"/>
</dbReference>
<dbReference type="EMBL" id="BFAA01003271">
    <property type="protein sequence ID" value="GCB70081.1"/>
    <property type="molecule type" value="Genomic_DNA"/>
</dbReference>
<feature type="region of interest" description="Disordered" evidence="1">
    <location>
        <begin position="371"/>
        <end position="394"/>
    </location>
</feature>
<proteinExistence type="predicted"/>
<organism evidence="3 4">
    <name type="scientific">Scyliorhinus torazame</name>
    <name type="common">Cloudy catshark</name>
    <name type="synonym">Catulus torazame</name>
    <dbReference type="NCBI Taxonomy" id="75743"/>
    <lineage>
        <taxon>Eukaryota</taxon>
        <taxon>Metazoa</taxon>
        <taxon>Chordata</taxon>
        <taxon>Craniata</taxon>
        <taxon>Vertebrata</taxon>
        <taxon>Chondrichthyes</taxon>
        <taxon>Elasmobranchii</taxon>
        <taxon>Galeomorphii</taxon>
        <taxon>Galeoidea</taxon>
        <taxon>Carcharhiniformes</taxon>
        <taxon>Scyliorhinidae</taxon>
        <taxon>Scyliorhinus</taxon>
    </lineage>
</organism>
<accession>A0A401PA96</accession>
<feature type="region of interest" description="Disordered" evidence="1">
    <location>
        <begin position="553"/>
        <end position="590"/>
    </location>
</feature>
<keyword evidence="4" id="KW-1185">Reference proteome</keyword>
<dbReference type="OrthoDB" id="9885698at2759"/>
<evidence type="ECO:0000313" key="4">
    <source>
        <dbReference type="Proteomes" id="UP000288216"/>
    </source>
</evidence>
<evidence type="ECO:0000259" key="2">
    <source>
        <dbReference type="Pfam" id="PF15269"/>
    </source>
</evidence>
<feature type="compositionally biased region" description="Polar residues" evidence="1">
    <location>
        <begin position="800"/>
        <end position="813"/>
    </location>
</feature>
<feature type="region of interest" description="Disordered" evidence="1">
    <location>
        <begin position="792"/>
        <end position="814"/>
    </location>
</feature>
<reference evidence="3 4" key="1">
    <citation type="journal article" date="2018" name="Nat. Ecol. Evol.">
        <title>Shark genomes provide insights into elasmobranch evolution and the origin of vertebrates.</title>
        <authorList>
            <person name="Hara Y"/>
            <person name="Yamaguchi K"/>
            <person name="Onimaru K"/>
            <person name="Kadota M"/>
            <person name="Koyanagi M"/>
            <person name="Keeley SD"/>
            <person name="Tatsumi K"/>
            <person name="Tanaka K"/>
            <person name="Motone F"/>
            <person name="Kageyama Y"/>
            <person name="Nozu R"/>
            <person name="Adachi N"/>
            <person name="Nishimura O"/>
            <person name="Nakagawa R"/>
            <person name="Tanegashima C"/>
            <person name="Kiyatake I"/>
            <person name="Matsumoto R"/>
            <person name="Murakumo K"/>
            <person name="Nishida K"/>
            <person name="Terakita A"/>
            <person name="Kuratani S"/>
            <person name="Sato K"/>
            <person name="Hyodo S Kuraku.S."/>
        </authorList>
    </citation>
    <scope>NUCLEOTIDE SEQUENCE [LARGE SCALE GENOMIC DNA]</scope>
</reference>
<dbReference type="PANTHER" id="PTHR14678">
    <property type="entry name" value="PROLINE-RICH PROTEIN 35-RELATED"/>
    <property type="match status" value="1"/>
</dbReference>
<evidence type="ECO:0000313" key="3">
    <source>
        <dbReference type="EMBL" id="GCB70081.1"/>
    </source>
</evidence>
<dbReference type="PANTHER" id="PTHR14678:SF2">
    <property type="entry name" value="PROLINE-RICH PROTEIN 35"/>
    <property type="match status" value="1"/>
</dbReference>
<gene>
    <name evidence="3" type="ORF">scyTo_0008499</name>
</gene>
<dbReference type="InterPro" id="IPR039363">
    <property type="entry name" value="ZNF750"/>
</dbReference>
<name>A0A401PA96_SCYTO</name>
<protein>
    <recommendedName>
        <fullName evidence="2">Zinc finger protein 750-like zinc finger domain-containing protein</fullName>
    </recommendedName>
</protein>
<dbReference type="Pfam" id="PF15269">
    <property type="entry name" value="zf-C2H2_7"/>
    <property type="match status" value="1"/>
</dbReference>
<sequence length="860" mass="95992">MSKDEVTCKINAVYKHKERKPKKPHYIPRPWGKPYNYKCFQCPFTCMEKSHLYNHMKYSLCKNSLSLLIESDWPYKKSNVLQSDLRLLQTAAEPGQTGKINEAFESSDTDSVAVKVTDGWNACNTGIELSTDVTILGGSDKRAHPLREREKSSFATEAEAAEGCEKVQESRCSPNADIQPPSRNKMSKLSKKAETDFIITDVFSLKDSVMKNKIIPAAALEAKMKQYRLPKHCMSSNGILMEQWRLVTSGQRRDTADISPPCTNTDVIPCYPPPAYNDYQEPQGLNLSVLGVHYPMNHNLFSYLSPGITSNLTPPAQMAHLPFHASSAQFVHPHSGHLQSAHPPERSPVPPRFFYPLLLEHTFSSVENKMFPGKEDREPTNSTSSDILPPRPLDVPNKTHLCKVPALRPQMSNCSGQVEVLLADTNSKSFLSHGEQENLSTLSSENTAISHKDKFTFKSPTEACKNSRDTKDASIKSQALKRQEACIPNSSGASGTSISFVENTTQSSVFSLYTKANSSKPTLPFVPLAAEKLKRSNSSQVRVENFSSLHQNMFPHRSTESGGMAKKDRRNSPGFGHLSPPAASPVSNATCKPGKMSNCLQKGEEQDDSVALIKDLHKVIHEYRDVEEHLCPTDNKDTPGQKQLRGQLTKIRKELLHIRQTLEKTNKQSEGPLDLSVKRSLEGIEKHHRHNGTSEEMFESCATQNRGLDEMELMDKKCKGSLFSEVRAPRNHFADTENKSLDLCIKIHKFERLRTCSDTSTGTTSKADHTEPNTLQLQRSISTEGAFTNRTTKCEADSSVPLSTDGKYNSPTGNPLLMVEEGKARCEALKRSLPDNSQNEDEKLHTESFSDREVRIDKTE</sequence>
<feature type="compositionally biased region" description="Basic and acidic residues" evidence="1">
    <location>
        <begin position="840"/>
        <end position="860"/>
    </location>
</feature>
<feature type="region of interest" description="Disordered" evidence="1">
    <location>
        <begin position="829"/>
        <end position="860"/>
    </location>
</feature>